<keyword evidence="4" id="KW-1185">Reference proteome</keyword>
<dbReference type="Pfam" id="PF12849">
    <property type="entry name" value="PBP_like_2"/>
    <property type="match status" value="1"/>
</dbReference>
<name>A0AAE3MDP1_9BACT</name>
<evidence type="ECO:0000259" key="2">
    <source>
        <dbReference type="Pfam" id="PF12849"/>
    </source>
</evidence>
<organism evidence="3 4">
    <name type="scientific">Plebeiibacterium marinum</name>
    <dbReference type="NCBI Taxonomy" id="2992111"/>
    <lineage>
        <taxon>Bacteria</taxon>
        <taxon>Pseudomonadati</taxon>
        <taxon>Bacteroidota</taxon>
        <taxon>Bacteroidia</taxon>
        <taxon>Marinilabiliales</taxon>
        <taxon>Marinilabiliaceae</taxon>
        <taxon>Plebeiibacterium</taxon>
    </lineage>
</organism>
<protein>
    <submittedName>
        <fullName evidence="3">Substrate-binding domain-containing protein</fullName>
    </submittedName>
</protein>
<gene>
    <name evidence="3" type="ORF">OM074_05705</name>
</gene>
<reference evidence="3" key="1">
    <citation type="submission" date="2022-10" db="EMBL/GenBank/DDBJ databases">
        <authorList>
            <person name="Yu W.X."/>
        </authorList>
    </citation>
    <scope>NUCLEOTIDE SEQUENCE</scope>
    <source>
        <strain evidence="3">D04</strain>
    </source>
</reference>
<feature type="chain" id="PRO_5041946393" evidence="1">
    <location>
        <begin position="22"/>
        <end position="141"/>
    </location>
</feature>
<dbReference type="AlphaFoldDB" id="A0AAE3MDP1"/>
<dbReference type="InterPro" id="IPR024370">
    <property type="entry name" value="PBP_domain"/>
</dbReference>
<evidence type="ECO:0000313" key="4">
    <source>
        <dbReference type="Proteomes" id="UP001207408"/>
    </source>
</evidence>
<comment type="caution">
    <text evidence="3">The sequence shown here is derived from an EMBL/GenBank/DDBJ whole genome shotgun (WGS) entry which is preliminary data.</text>
</comment>
<dbReference type="RefSeq" id="WP_301198359.1">
    <property type="nucleotide sequence ID" value="NZ_JAPDPI010000008.1"/>
</dbReference>
<evidence type="ECO:0000256" key="1">
    <source>
        <dbReference type="SAM" id="SignalP"/>
    </source>
</evidence>
<evidence type="ECO:0000313" key="3">
    <source>
        <dbReference type="EMBL" id="MCW3805112.1"/>
    </source>
</evidence>
<dbReference type="EMBL" id="JAPDPI010000008">
    <property type="protein sequence ID" value="MCW3805112.1"/>
    <property type="molecule type" value="Genomic_DNA"/>
</dbReference>
<keyword evidence="1" id="KW-0732">Signal</keyword>
<dbReference type="SUPFAM" id="SSF53850">
    <property type="entry name" value="Periplasmic binding protein-like II"/>
    <property type="match status" value="1"/>
</dbReference>
<dbReference type="Proteomes" id="UP001207408">
    <property type="component" value="Unassembled WGS sequence"/>
</dbReference>
<accession>A0AAE3MDP1</accession>
<proteinExistence type="predicted"/>
<feature type="signal peptide" evidence="1">
    <location>
        <begin position="1"/>
        <end position="21"/>
    </location>
</feature>
<feature type="domain" description="PBP" evidence="2">
    <location>
        <begin position="16"/>
        <end position="130"/>
    </location>
</feature>
<dbReference type="Gene3D" id="3.40.190.10">
    <property type="entry name" value="Periplasmic binding protein-like II"/>
    <property type="match status" value="1"/>
</dbReference>
<sequence>MKKLILLIILSITALSTEVMATSFKVIVNTSNNTNSISQKELALVFLKKHKKWDNGIEITPIDQKANANVRETFSTEVFNKKVAAIRSYWQKAIFSGMTTAPIEKDSDKEVVDYVKNNKGAIGYVSDDANLSGVKVITIIE</sequence>